<organism evidence="1 2">
    <name type="scientific">Pyronema omphalodes (strain CBS 100304)</name>
    <name type="common">Pyronema confluens</name>
    <dbReference type="NCBI Taxonomy" id="1076935"/>
    <lineage>
        <taxon>Eukaryota</taxon>
        <taxon>Fungi</taxon>
        <taxon>Dikarya</taxon>
        <taxon>Ascomycota</taxon>
        <taxon>Pezizomycotina</taxon>
        <taxon>Pezizomycetes</taxon>
        <taxon>Pezizales</taxon>
        <taxon>Pyronemataceae</taxon>
        <taxon>Pyronema</taxon>
    </lineage>
</organism>
<sequence>MREAKQNPGMYFSPSRAGLTVFDNTGSKTVAVRHRTTISIT</sequence>
<name>U4LHP0_PYROM</name>
<keyword evidence="2" id="KW-1185">Reference proteome</keyword>
<dbReference type="Proteomes" id="UP000018144">
    <property type="component" value="Unassembled WGS sequence"/>
</dbReference>
<gene>
    <name evidence="1" type="ORF">PCON_10785</name>
</gene>
<dbReference type="AlphaFoldDB" id="U4LHP0"/>
<proteinExistence type="predicted"/>
<reference evidence="1 2" key="1">
    <citation type="journal article" date="2013" name="PLoS Genet.">
        <title>The genome and development-dependent transcriptomes of Pyronema confluens: a window into fungal evolution.</title>
        <authorList>
            <person name="Traeger S."/>
            <person name="Altegoer F."/>
            <person name="Freitag M."/>
            <person name="Gabaldon T."/>
            <person name="Kempken F."/>
            <person name="Kumar A."/>
            <person name="Marcet-Houben M."/>
            <person name="Poggeler S."/>
            <person name="Stajich J.E."/>
            <person name="Nowrousian M."/>
        </authorList>
    </citation>
    <scope>NUCLEOTIDE SEQUENCE [LARGE SCALE GENOMIC DNA]</scope>
    <source>
        <strain evidence="2">CBS 100304</strain>
        <tissue evidence="1">Vegetative mycelium</tissue>
    </source>
</reference>
<protein>
    <submittedName>
        <fullName evidence="1">Uncharacterized protein</fullName>
    </submittedName>
</protein>
<evidence type="ECO:0000313" key="1">
    <source>
        <dbReference type="EMBL" id="CCX31438.1"/>
    </source>
</evidence>
<evidence type="ECO:0000313" key="2">
    <source>
        <dbReference type="Proteomes" id="UP000018144"/>
    </source>
</evidence>
<dbReference type="EMBL" id="HF935596">
    <property type="protein sequence ID" value="CCX31438.1"/>
    <property type="molecule type" value="Genomic_DNA"/>
</dbReference>
<accession>U4LHP0</accession>